<evidence type="ECO:0000256" key="16">
    <source>
        <dbReference type="ARBA" id="ARBA00053769"/>
    </source>
</evidence>
<keyword evidence="14" id="KW-0393">Immunoglobulin domain</keyword>
<evidence type="ECO:0000259" key="22">
    <source>
        <dbReference type="PROSITE" id="PS50056"/>
    </source>
</evidence>
<comment type="subcellular location">
    <subcellularLocation>
        <location evidence="1">Membrane</location>
        <topology evidence="1">Single-pass type I membrane protein</topology>
    </subcellularLocation>
</comment>
<feature type="domain" description="Fibronectin type-III" evidence="24">
    <location>
        <begin position="317"/>
        <end position="407"/>
    </location>
</feature>
<evidence type="ECO:0000256" key="20">
    <source>
        <dbReference type="SAM" id="SignalP"/>
    </source>
</evidence>
<keyword evidence="9 19" id="KW-1133">Transmembrane helix</keyword>
<dbReference type="CDD" id="cd05739">
    <property type="entry name" value="IgI_3_RPTP_IIa_LAR_like"/>
    <property type="match status" value="1"/>
</dbReference>
<dbReference type="InterPro" id="IPR036179">
    <property type="entry name" value="Ig-like_dom_sf"/>
</dbReference>
<dbReference type="PANTHER" id="PTHR46957">
    <property type="entry name" value="CYTOKINE RECEPTOR"/>
    <property type="match status" value="1"/>
</dbReference>
<feature type="domain" description="Ig-like" evidence="23">
    <location>
        <begin position="23"/>
        <end position="113"/>
    </location>
</feature>
<dbReference type="InterPro" id="IPR050713">
    <property type="entry name" value="RTP_Phos/Ushers"/>
</dbReference>
<dbReference type="Pfam" id="PF13927">
    <property type="entry name" value="Ig_3"/>
    <property type="match status" value="1"/>
</dbReference>
<dbReference type="PROSITE" id="PS50056">
    <property type="entry name" value="TYR_PHOSPHATASE_2"/>
    <property type="match status" value="2"/>
</dbReference>
<keyword evidence="6" id="KW-0677">Repeat</keyword>
<dbReference type="InterPro" id="IPR003599">
    <property type="entry name" value="Ig_sub"/>
</dbReference>
<dbReference type="FunFam" id="2.60.40.10:FF:000181">
    <property type="entry name" value="receptor-type tyrosine-protein phosphatase delta isoform X4"/>
    <property type="match status" value="1"/>
</dbReference>
<dbReference type="Gene3D" id="3.90.190.10">
    <property type="entry name" value="Protein tyrosine phosphatase superfamily"/>
    <property type="match status" value="2"/>
</dbReference>
<feature type="region of interest" description="Disordered" evidence="18">
    <location>
        <begin position="397"/>
        <end position="417"/>
    </location>
</feature>
<feature type="domain" description="Tyrosine-protein phosphatase" evidence="21">
    <location>
        <begin position="1230"/>
        <end position="1485"/>
    </location>
</feature>
<feature type="domain" description="Ig-like" evidence="23">
    <location>
        <begin position="125"/>
        <end position="220"/>
    </location>
</feature>
<evidence type="ECO:0000256" key="2">
    <source>
        <dbReference type="ARBA" id="ARBA00010504"/>
    </source>
</evidence>
<evidence type="ECO:0000256" key="8">
    <source>
        <dbReference type="ARBA" id="ARBA00022912"/>
    </source>
</evidence>
<dbReference type="PANTHER" id="PTHR46957:SF11">
    <property type="entry name" value="PROTEIN-TYROSINE-PHOSPHATASE"/>
    <property type="match status" value="1"/>
</dbReference>
<dbReference type="EC" id="3.1.3.48" evidence="3"/>
<dbReference type="InterPro" id="IPR003595">
    <property type="entry name" value="Tyr_Pase_cat"/>
</dbReference>
<dbReference type="SUPFAM" id="SSF49265">
    <property type="entry name" value="Fibronectin type III"/>
    <property type="match status" value="4"/>
</dbReference>
<dbReference type="InterPro" id="IPR007110">
    <property type="entry name" value="Ig-like_dom"/>
</dbReference>
<comment type="similarity">
    <text evidence="2">Belongs to the protein-tyrosine phosphatase family. Receptor class 2A subfamily.</text>
</comment>
<feature type="domain" description="Fibronectin type-III" evidence="24">
    <location>
        <begin position="700"/>
        <end position="788"/>
    </location>
</feature>
<evidence type="ECO:0000256" key="3">
    <source>
        <dbReference type="ARBA" id="ARBA00013064"/>
    </source>
</evidence>
<dbReference type="CDD" id="cd05738">
    <property type="entry name" value="IgI_2_RPTP_IIa_LAR_like"/>
    <property type="match status" value="1"/>
</dbReference>
<evidence type="ECO:0000256" key="14">
    <source>
        <dbReference type="ARBA" id="ARBA00023319"/>
    </source>
</evidence>
<dbReference type="GO" id="GO:0099560">
    <property type="term" value="P:synaptic membrane adhesion"/>
    <property type="evidence" value="ECO:0007669"/>
    <property type="project" value="UniProtKB-ARBA"/>
</dbReference>
<dbReference type="FunFam" id="2.60.40.10:FF:000027">
    <property type="entry name" value="receptor-type tyrosine-protein phosphatase delta isoform X1"/>
    <property type="match status" value="1"/>
</dbReference>
<feature type="domain" description="Ig-like" evidence="23">
    <location>
        <begin position="228"/>
        <end position="310"/>
    </location>
</feature>
<proteinExistence type="inferred from homology"/>
<dbReference type="SMART" id="SM00404">
    <property type="entry name" value="PTPc_motif"/>
    <property type="match status" value="2"/>
</dbReference>
<keyword evidence="4 19" id="KW-0812">Transmembrane</keyword>
<dbReference type="SUPFAM" id="SSF52799">
    <property type="entry name" value="(Phosphotyrosine protein) phosphatases II"/>
    <property type="match status" value="2"/>
</dbReference>
<feature type="domain" description="Fibronectin type-III" evidence="24">
    <location>
        <begin position="412"/>
        <end position="501"/>
    </location>
</feature>
<dbReference type="CDD" id="cd00063">
    <property type="entry name" value="FN3"/>
    <property type="match status" value="7"/>
</dbReference>
<dbReference type="InterPro" id="IPR029021">
    <property type="entry name" value="Prot-tyrosine_phosphatase-like"/>
</dbReference>
<evidence type="ECO:0000313" key="26">
    <source>
        <dbReference type="Proteomes" id="UP000694558"/>
    </source>
</evidence>
<dbReference type="Pfam" id="PF00041">
    <property type="entry name" value="fn3"/>
    <property type="match status" value="6"/>
</dbReference>
<dbReference type="PRINTS" id="PR00700">
    <property type="entry name" value="PRTYPHPHTASE"/>
</dbReference>
<dbReference type="Proteomes" id="UP000694558">
    <property type="component" value="Chromosome 8"/>
</dbReference>
<evidence type="ECO:0000256" key="13">
    <source>
        <dbReference type="ARBA" id="ARBA00023180"/>
    </source>
</evidence>
<dbReference type="Pfam" id="PF07679">
    <property type="entry name" value="I-set"/>
    <property type="match status" value="2"/>
</dbReference>
<evidence type="ECO:0000256" key="1">
    <source>
        <dbReference type="ARBA" id="ARBA00004479"/>
    </source>
</evidence>
<dbReference type="FunFam" id="2.60.40.10:FF:000023">
    <property type="entry name" value="receptor-type tyrosine-protein phosphatase delta isoform X2"/>
    <property type="match status" value="1"/>
</dbReference>
<keyword evidence="10 19" id="KW-0472">Membrane</keyword>
<evidence type="ECO:0000256" key="11">
    <source>
        <dbReference type="ARBA" id="ARBA00023157"/>
    </source>
</evidence>
<dbReference type="InterPro" id="IPR003961">
    <property type="entry name" value="FN3_dom"/>
</dbReference>
<keyword evidence="12" id="KW-0675">Receptor</keyword>
<dbReference type="GO" id="GO:0099054">
    <property type="term" value="P:presynapse assembly"/>
    <property type="evidence" value="ECO:0007669"/>
    <property type="project" value="UniProtKB-ARBA"/>
</dbReference>
<feature type="domain" description="Fibronectin type-III" evidence="24">
    <location>
        <begin position="891"/>
        <end position="975"/>
    </location>
</feature>
<accession>A0A8D3CZW3</accession>
<reference evidence="25" key="1">
    <citation type="submission" date="2023-05" db="EMBL/GenBank/DDBJ databases">
        <title>High-quality long-read genome of Scophthalmus maximus.</title>
        <authorList>
            <person name="Lien S."/>
            <person name="Martinez P."/>
        </authorList>
    </citation>
    <scope>NUCLEOTIDE SEQUENCE [LARGE SCALE GENOMIC DNA]</scope>
</reference>
<feature type="domain" description="Tyrosine specific protein phosphatases" evidence="22">
    <location>
        <begin position="1694"/>
        <end position="1767"/>
    </location>
</feature>
<dbReference type="SMART" id="SM00409">
    <property type="entry name" value="IG"/>
    <property type="match status" value="3"/>
</dbReference>
<evidence type="ECO:0000313" key="25">
    <source>
        <dbReference type="Ensembl" id="ENSSMAP00000052821.1"/>
    </source>
</evidence>
<name>A0A8D3CZW3_SCOMX</name>
<dbReference type="InterPro" id="IPR000242">
    <property type="entry name" value="PTP_cat"/>
</dbReference>
<dbReference type="Pfam" id="PF00102">
    <property type="entry name" value="Y_phosphatase"/>
    <property type="match status" value="2"/>
</dbReference>
<evidence type="ECO:0000256" key="17">
    <source>
        <dbReference type="ARBA" id="ARBA00074819"/>
    </source>
</evidence>
<evidence type="ECO:0000259" key="23">
    <source>
        <dbReference type="PROSITE" id="PS50835"/>
    </source>
</evidence>
<feature type="transmembrane region" description="Helical" evidence="19">
    <location>
        <begin position="1140"/>
        <end position="1163"/>
    </location>
</feature>
<dbReference type="SMART" id="SM00194">
    <property type="entry name" value="PTPc"/>
    <property type="match status" value="2"/>
</dbReference>
<dbReference type="FunFam" id="2.60.40.10:FF:000128">
    <property type="entry name" value="receptor-type tyrosine-protein phosphatase delta isoform X2"/>
    <property type="match status" value="1"/>
</dbReference>
<dbReference type="GO" id="GO:0005886">
    <property type="term" value="C:plasma membrane"/>
    <property type="evidence" value="ECO:0007669"/>
    <property type="project" value="UniProtKB-ARBA"/>
</dbReference>
<feature type="domain" description="Tyrosine specific protein phosphatases" evidence="22">
    <location>
        <begin position="1405"/>
        <end position="1476"/>
    </location>
</feature>
<dbReference type="InterPro" id="IPR036116">
    <property type="entry name" value="FN3_sf"/>
</dbReference>
<dbReference type="InterPro" id="IPR000387">
    <property type="entry name" value="Tyr_Pase_dom"/>
</dbReference>
<organism evidence="25 26">
    <name type="scientific">Scophthalmus maximus</name>
    <name type="common">Turbot</name>
    <name type="synonym">Psetta maxima</name>
    <dbReference type="NCBI Taxonomy" id="52904"/>
    <lineage>
        <taxon>Eukaryota</taxon>
        <taxon>Metazoa</taxon>
        <taxon>Chordata</taxon>
        <taxon>Craniata</taxon>
        <taxon>Vertebrata</taxon>
        <taxon>Euteleostomi</taxon>
        <taxon>Actinopterygii</taxon>
        <taxon>Neopterygii</taxon>
        <taxon>Teleostei</taxon>
        <taxon>Neoteleostei</taxon>
        <taxon>Acanthomorphata</taxon>
        <taxon>Carangaria</taxon>
        <taxon>Pleuronectiformes</taxon>
        <taxon>Pleuronectoidei</taxon>
        <taxon>Scophthalmidae</taxon>
        <taxon>Scophthalmus</taxon>
    </lineage>
</organism>
<protein>
    <recommendedName>
        <fullName evidence="17">Receptor-type tyrosine-protein phosphatase delta</fullName>
        <ecNumber evidence="3">3.1.3.48</ecNumber>
    </recommendedName>
</protein>
<sequence>MHSASPGLLLLSFLFLADAESPPRFTRTPEDQTGVQGGVASFVCQATGDPQPKIVWNKKGKKVSNQRFEVIEFDDGSGSVLRIQPLRTPRDEAIYECHASNSAGELTASTKLSVLREDQLPSGFPTIDMGPQLKVVERSRTATMLCAASGNPDPEITWFKDFLPVNTSNNNGRIKQLRSGGTPIRGALQIEMSEESDQGKYECVATNSDGTRYSTPANLYVRVRRVPPRFSIPPADSEIMPGGNVNITCVAVGSPMPYVKWMLGAEDLTPEDDMPIGRNVLELTDIRQSNNYTCVAMSTLGVIEAVAQIIVKALPKPPGSPVVTERTATSITLTWDSGNPEPVSYYIIQHRAKGSEDPYKEIDGIATTRYSVGGLSPYSHYDFRVAAVNTIGQGPSSEAVEARTAEQAPSSPPRQVRGRMLSTTTAIIHWDEPEEPNGQVVGYRVYYTSDNTLTVNQVASFITIQGLTPNKTYYIRVLAFTSVGDGPLSQDLQIIAKTGVPSQPSEFKGEAKSETNILLSWVAPPQGGPDNQITGYELVYRRADDTEEKKMSFEPTTSYLLKNLKPFSTYTFQLAARSKHGIGAYTNEVSIETPQTLPSAPPQDITCTSPSSTSILVSWAPPPLEFQNGVITGYSIQYSTTERNKTCLSQLTLLFVVLKEIVLGDLKADTAYSVSVGAYTAKGDGARSKPVTALPVKPILMVSATDSGTALLQWHPPPNPPTPLLGYRLTFGRIDVLPFTVVEFPTKENRYTALDIHKGANYVFRLSARNKMGYGEESVKEVTTSEDAPSGYPENINSEEASATSLRLKWKSVPLIEQNGKITTYSVLYKDINSRGNASEVVVPVPGSSVLLEGLSADTVYDVRVCAFTTVGPGPYSPSVQFRTQRLDQVFAANFRVKAAMKNSVLLSWEIRDKNPAQPFTILYGQGQSVEVDGKLTQKLITGLEPDTQYSFLLTNRANSAGGLQHRVTATTAPDILKTKPTVVGKTNADGMVTVQLPTVCKSSEMGFYVVVLPLKKQRGKFQNPWEEPDQMNMDELLKEINRTSVSRALRIRRQAGQSDPRAYVTANFKALPLEFTLGDGRNYGDFRNRPLQNGQEYVFFVLALMDLSENTMYATSPYSDPVTSLDVDPKPMVDEEEGLLWVVGPVLAVIFIVCIVIAILLFKRKRAEAEGRKGSFPCSKAMSSHHPTDPVELRRINFQTPGMASHPPVPISEMADHIERLKANDNLKFSQEYESVDPGQQFTWENSNLEVNKPKNRYANVIAYDHSRVILSSIEGVPGSDYINANYIDGYRRQNAYIATQGSLPETFGDFWRMIWEQHTANIIMMTKLEEKSRVKCDQYWPTRGTETYGLIQVTLLDTVELATYSVRTFALYKSGSNEKREVRHFQFTAWPDHGVPEHPTPFLAFLRRVKACNPPDAGPMIVHCSAGVGRTGCFIVIDAMAERIKHEKTLDIYGHVTLMRSQRNYMVQTEDQYIFIHDALLEAVTCGNTEVPARNLYSYIQRLTQVEPGENVTGMELEFKRLASAKAHTSRFVSANLPCNKFKNRLVNIMPYETTRVCLQPIRGVEGSDYINASFIDGYRQQKAYIATQGPLAETTEDYWRMLWEHNSTIVVMLTKLREMGREKCHQYWPAERSARYQYFVVDPMAEYNMPQYILREFKVTDARDGQSRTVRQFQFTDWPEQGVPKSGEGFIDFIGQVHKTKEQFGQDGPITVHCSAGVGRTGVFITLSIVLERMRYEGVVDIFQTVKMLRTQRPATVQTEDQYQFCYRASLEYLGSFDHYAT</sequence>
<comment type="catalytic activity">
    <reaction evidence="15">
        <text>O-phospho-L-tyrosyl-[protein] + H2O = L-tyrosyl-[protein] + phosphate</text>
        <dbReference type="Rhea" id="RHEA:10684"/>
        <dbReference type="Rhea" id="RHEA-COMP:10136"/>
        <dbReference type="Rhea" id="RHEA-COMP:20101"/>
        <dbReference type="ChEBI" id="CHEBI:15377"/>
        <dbReference type="ChEBI" id="CHEBI:43474"/>
        <dbReference type="ChEBI" id="CHEBI:46858"/>
        <dbReference type="ChEBI" id="CHEBI:61978"/>
        <dbReference type="EC" id="3.1.3.48"/>
    </reaction>
</comment>
<dbReference type="PROSITE" id="PS50055">
    <property type="entry name" value="TYR_PHOSPHATASE_PTP"/>
    <property type="match status" value="2"/>
</dbReference>
<keyword evidence="11" id="KW-1015">Disulfide bond</keyword>
<evidence type="ECO:0000259" key="21">
    <source>
        <dbReference type="PROSITE" id="PS50055"/>
    </source>
</evidence>
<dbReference type="FunFam" id="2.60.40.10:FF:000068">
    <property type="entry name" value="receptor-type tyrosine-protein phosphatase delta isoform X1"/>
    <property type="match status" value="1"/>
</dbReference>
<keyword evidence="13" id="KW-0325">Glycoprotein</keyword>
<dbReference type="GO" id="GO:0004725">
    <property type="term" value="F:protein tyrosine phosphatase activity"/>
    <property type="evidence" value="ECO:0007669"/>
    <property type="project" value="UniProtKB-EC"/>
</dbReference>
<feature type="domain" description="Fibronectin type-III" evidence="24">
    <location>
        <begin position="503"/>
        <end position="596"/>
    </location>
</feature>
<keyword evidence="8" id="KW-0904">Protein phosphatase</keyword>
<dbReference type="InterPro" id="IPR013783">
    <property type="entry name" value="Ig-like_fold"/>
</dbReference>
<evidence type="ECO:0000256" key="19">
    <source>
        <dbReference type="SAM" id="Phobius"/>
    </source>
</evidence>
<dbReference type="FunFam" id="2.60.40.10:FF:000028">
    <property type="entry name" value="Neuronal cell adhesion molecule"/>
    <property type="match status" value="1"/>
</dbReference>
<evidence type="ECO:0000256" key="6">
    <source>
        <dbReference type="ARBA" id="ARBA00022737"/>
    </source>
</evidence>
<feature type="domain" description="Fibronectin type-III" evidence="24">
    <location>
        <begin position="792"/>
        <end position="887"/>
    </location>
</feature>
<dbReference type="FunFam" id="3.90.190.10:FF:000001">
    <property type="entry name" value="Receptor-type tyrosine-protein phosphatase F isoform A"/>
    <property type="match status" value="1"/>
</dbReference>
<feature type="chain" id="PRO_5033983675" description="Receptor-type tyrosine-protein phosphatase delta" evidence="20">
    <location>
        <begin position="20"/>
        <end position="1785"/>
    </location>
</feature>
<feature type="signal peptide" evidence="20">
    <location>
        <begin position="1"/>
        <end position="19"/>
    </location>
</feature>
<dbReference type="PROSITE" id="PS50853">
    <property type="entry name" value="FN3"/>
    <property type="match status" value="7"/>
</dbReference>
<dbReference type="InterPro" id="IPR013098">
    <property type="entry name" value="Ig_I-set"/>
</dbReference>
<dbReference type="PROSITE" id="PS00383">
    <property type="entry name" value="TYR_PHOSPHATASE_1"/>
    <property type="match status" value="2"/>
</dbReference>
<evidence type="ECO:0000256" key="9">
    <source>
        <dbReference type="ARBA" id="ARBA00022989"/>
    </source>
</evidence>
<dbReference type="SMART" id="SM00408">
    <property type="entry name" value="IGc2"/>
    <property type="match status" value="3"/>
</dbReference>
<evidence type="ECO:0000256" key="15">
    <source>
        <dbReference type="ARBA" id="ARBA00051722"/>
    </source>
</evidence>
<reference evidence="25" key="2">
    <citation type="submission" date="2025-08" db="UniProtKB">
        <authorList>
            <consortium name="Ensembl"/>
        </authorList>
    </citation>
    <scope>IDENTIFICATION</scope>
</reference>
<dbReference type="SUPFAM" id="SSF48726">
    <property type="entry name" value="Immunoglobulin"/>
    <property type="match status" value="3"/>
</dbReference>
<dbReference type="GO" id="GO:0098978">
    <property type="term" value="C:glutamatergic synapse"/>
    <property type="evidence" value="ECO:0007669"/>
    <property type="project" value="UniProtKB-ARBA"/>
</dbReference>
<evidence type="ECO:0000256" key="12">
    <source>
        <dbReference type="ARBA" id="ARBA00023170"/>
    </source>
</evidence>
<dbReference type="FunFam" id="2.60.40.10:FF:000010">
    <property type="entry name" value="receptor-type tyrosine-protein phosphatase delta isoform X1"/>
    <property type="match status" value="1"/>
</dbReference>
<feature type="domain" description="Tyrosine-protein phosphatase" evidence="21">
    <location>
        <begin position="1517"/>
        <end position="1776"/>
    </location>
</feature>
<comment type="function">
    <text evidence="16">Can bidirectionally induce pre- and post-synaptic differentiation of neurons by mediating interaction with IL1RAP and IL1RAPL1 trans-synaptically. Involved in pre-synaptic differentiation through interaction with SLITRK2.</text>
</comment>
<dbReference type="GeneTree" id="ENSGT00940000153617"/>
<gene>
    <name evidence="25" type="primary">ptprdb</name>
</gene>
<dbReference type="PROSITE" id="PS50835">
    <property type="entry name" value="IG_LIKE"/>
    <property type="match status" value="3"/>
</dbReference>
<dbReference type="FunFam" id="3.90.190.10:FF:000002">
    <property type="entry name" value="receptor-type tyrosine-protein phosphatase delta isoform X2"/>
    <property type="match status" value="1"/>
</dbReference>
<dbReference type="InterPro" id="IPR003598">
    <property type="entry name" value="Ig_sub2"/>
</dbReference>
<dbReference type="FunFam" id="2.60.40.10:FF:000082">
    <property type="entry name" value="receptor-type tyrosine-protein phosphatase delta isoform X2"/>
    <property type="match status" value="1"/>
</dbReference>
<evidence type="ECO:0000259" key="24">
    <source>
        <dbReference type="PROSITE" id="PS50853"/>
    </source>
</evidence>
<evidence type="ECO:0000256" key="10">
    <source>
        <dbReference type="ARBA" id="ARBA00023136"/>
    </source>
</evidence>
<dbReference type="InterPro" id="IPR016130">
    <property type="entry name" value="Tyr_Pase_AS"/>
</dbReference>
<keyword evidence="5 20" id="KW-0732">Signal</keyword>
<dbReference type="GO" id="GO:0099537">
    <property type="term" value="P:trans-synaptic signaling"/>
    <property type="evidence" value="ECO:0007669"/>
    <property type="project" value="UniProtKB-ARBA"/>
</dbReference>
<dbReference type="SMART" id="SM00060">
    <property type="entry name" value="FN3"/>
    <property type="match status" value="7"/>
</dbReference>
<feature type="domain" description="Fibronectin type-III" evidence="24">
    <location>
        <begin position="601"/>
        <end position="699"/>
    </location>
</feature>
<keyword evidence="7" id="KW-0378">Hydrolase</keyword>
<dbReference type="FunFam" id="2.60.40.10:FF:000036">
    <property type="entry name" value="receptor-type tyrosine-protein phosphatase delta isoform X1"/>
    <property type="match status" value="1"/>
</dbReference>
<evidence type="ECO:0000256" key="7">
    <source>
        <dbReference type="ARBA" id="ARBA00022801"/>
    </source>
</evidence>
<evidence type="ECO:0000256" key="4">
    <source>
        <dbReference type="ARBA" id="ARBA00022692"/>
    </source>
</evidence>
<dbReference type="Gene3D" id="2.60.40.10">
    <property type="entry name" value="Immunoglobulins"/>
    <property type="match status" value="10"/>
</dbReference>
<dbReference type="Ensembl" id="ENSSMAT00000073331.1">
    <property type="protein sequence ID" value="ENSSMAP00000052821.1"/>
    <property type="gene ID" value="ENSSMAG00000012743.2"/>
</dbReference>
<evidence type="ECO:0000256" key="18">
    <source>
        <dbReference type="SAM" id="MobiDB-lite"/>
    </source>
</evidence>
<dbReference type="FunFam" id="2.60.40.10:FF:000015">
    <property type="entry name" value="receptor-type tyrosine-protein phosphatase delta isoform X2"/>
    <property type="match status" value="1"/>
</dbReference>
<evidence type="ECO:0000256" key="5">
    <source>
        <dbReference type="ARBA" id="ARBA00022729"/>
    </source>
</evidence>